<feature type="transmembrane region" description="Helical" evidence="1">
    <location>
        <begin position="206"/>
        <end position="225"/>
    </location>
</feature>
<keyword evidence="1" id="KW-1133">Transmembrane helix</keyword>
<dbReference type="Pfam" id="PF00487">
    <property type="entry name" value="FA_desaturase"/>
    <property type="match status" value="1"/>
</dbReference>
<feature type="transmembrane region" description="Helical" evidence="1">
    <location>
        <begin position="175"/>
        <end position="194"/>
    </location>
</feature>
<feature type="domain" description="Fatty acid desaturase" evidence="2">
    <location>
        <begin position="203"/>
        <end position="463"/>
    </location>
</feature>
<evidence type="ECO:0000259" key="2">
    <source>
        <dbReference type="Pfam" id="PF00487"/>
    </source>
</evidence>
<dbReference type="AlphaFoldDB" id="A0A9P0F0N3"/>
<organism evidence="3 4">
    <name type="scientific">Bemisia tabaci</name>
    <name type="common">Sweetpotato whitefly</name>
    <name type="synonym">Aleurodes tabaci</name>
    <dbReference type="NCBI Taxonomy" id="7038"/>
    <lineage>
        <taxon>Eukaryota</taxon>
        <taxon>Metazoa</taxon>
        <taxon>Ecdysozoa</taxon>
        <taxon>Arthropoda</taxon>
        <taxon>Hexapoda</taxon>
        <taxon>Insecta</taxon>
        <taxon>Pterygota</taxon>
        <taxon>Neoptera</taxon>
        <taxon>Paraneoptera</taxon>
        <taxon>Hemiptera</taxon>
        <taxon>Sternorrhyncha</taxon>
        <taxon>Aleyrodoidea</taxon>
        <taxon>Aleyrodidae</taxon>
        <taxon>Aleyrodinae</taxon>
        <taxon>Bemisia</taxon>
    </lineage>
</organism>
<evidence type="ECO:0000256" key="1">
    <source>
        <dbReference type="SAM" id="Phobius"/>
    </source>
</evidence>
<dbReference type="CDD" id="cd03507">
    <property type="entry name" value="Delta12-FADS-like"/>
    <property type="match status" value="1"/>
</dbReference>
<keyword evidence="4" id="KW-1185">Reference proteome</keyword>
<dbReference type="GO" id="GO:0006629">
    <property type="term" value="P:lipid metabolic process"/>
    <property type="evidence" value="ECO:0007669"/>
    <property type="project" value="InterPro"/>
</dbReference>
<dbReference type="GO" id="GO:0016491">
    <property type="term" value="F:oxidoreductase activity"/>
    <property type="evidence" value="ECO:0007669"/>
    <property type="project" value="InterPro"/>
</dbReference>
<evidence type="ECO:0000313" key="3">
    <source>
        <dbReference type="EMBL" id="CAH0386917.1"/>
    </source>
</evidence>
<name>A0A9P0F0N3_BEMTA</name>
<dbReference type="Proteomes" id="UP001152759">
    <property type="component" value="Chromosome 3"/>
</dbReference>
<dbReference type="PANTHER" id="PTHR32100">
    <property type="entry name" value="OMEGA-6 FATTY ACID DESATURASE, CHLOROPLASTIC"/>
    <property type="match status" value="1"/>
</dbReference>
<sequence>MAPNLLNSSAGQNSIPLQIHMRIMRFNETYESSYHHSGTTDLFCRCHGPFMTNTVATTLILAATSHRPTLTGAPLKTSVTQTAPPRLCKSQFGSRNREFGTLNRESRYPEPRSLVRSMGVDVLYHMTPDLPKNEQPSKPARKRAPTSKPPFTLAELKSLVPPHCFERSLLRSTLYLFHDIAILAGLFYVANNYIPLLPWPMKWLAWPLYWASAGTVGFGLWFMGHEMGHQAFSDYEWLNDAIGFLVHSSMLTPYYSWRHSHHQHHVHTGSVDKDSAHVPKQKPSVIRRYFNSPVGRIISLIFVLGVGWPLYLLFNLTGRKYQRHNSHFDPNAPMFPPRMRLKVHLSNAGVFSMLALLAWLAHTHGLAWLASVYWGPITVVYAWVVSITLLNHVHPDLPRYGDGEWEWLRSSVTSTVDRDFGFLNYLFHQTPNVHTVHHLFPKMPHYGLVEATNVLRPVLGEYYQFDPTPVHKALYQAVKECVFVKEDDNQKGVYWYSPILEAAL</sequence>
<feature type="transmembrane region" description="Helical" evidence="1">
    <location>
        <begin position="343"/>
        <end position="361"/>
    </location>
</feature>
<accession>A0A9P0F0N3</accession>
<dbReference type="InterPro" id="IPR005804">
    <property type="entry name" value="FA_desaturase_dom"/>
</dbReference>
<keyword evidence="1" id="KW-0812">Transmembrane</keyword>
<protein>
    <recommendedName>
        <fullName evidence="2">Fatty acid desaturase domain-containing protein</fullName>
    </recommendedName>
</protein>
<reference evidence="3" key="1">
    <citation type="submission" date="2021-12" db="EMBL/GenBank/DDBJ databases">
        <authorList>
            <person name="King R."/>
        </authorList>
    </citation>
    <scope>NUCLEOTIDE SEQUENCE</scope>
</reference>
<gene>
    <name evidence="3" type="ORF">BEMITA_LOCUS5981</name>
</gene>
<proteinExistence type="predicted"/>
<evidence type="ECO:0000313" key="4">
    <source>
        <dbReference type="Proteomes" id="UP001152759"/>
    </source>
</evidence>
<dbReference type="EMBL" id="OU963864">
    <property type="protein sequence ID" value="CAH0386917.1"/>
    <property type="molecule type" value="Genomic_DNA"/>
</dbReference>
<keyword evidence="1" id="KW-0472">Membrane</keyword>
<feature type="transmembrane region" description="Helical" evidence="1">
    <location>
        <begin position="367"/>
        <end position="390"/>
    </location>
</feature>
<feature type="transmembrane region" description="Helical" evidence="1">
    <location>
        <begin position="294"/>
        <end position="314"/>
    </location>
</feature>
<dbReference type="InterPro" id="IPR012171">
    <property type="entry name" value="Fatty_acid_desaturase"/>
</dbReference>